<feature type="domain" description="Methyl-accepting transducer" evidence="4">
    <location>
        <begin position="315"/>
        <end position="572"/>
    </location>
</feature>
<dbReference type="InterPro" id="IPR004090">
    <property type="entry name" value="Chemotax_Me-accpt_rcpt"/>
</dbReference>
<proteinExistence type="inferred from homology"/>
<evidence type="ECO:0000259" key="4">
    <source>
        <dbReference type="PROSITE" id="PS50111"/>
    </source>
</evidence>
<dbReference type="STRING" id="690567.2699"/>
<dbReference type="AlphaFoldDB" id="A0A0E4GFF6"/>
<dbReference type="PANTHER" id="PTHR32089">
    <property type="entry name" value="METHYL-ACCEPTING CHEMOTAXIS PROTEIN MCPB"/>
    <property type="match status" value="1"/>
</dbReference>
<gene>
    <name evidence="5" type="ORF">2699</name>
</gene>
<dbReference type="PRINTS" id="PR00260">
    <property type="entry name" value="CHEMTRNSDUCR"/>
</dbReference>
<accession>A0A0E4GFF6</accession>
<organism evidence="5 6">
    <name type="scientific">Syntrophomonas zehnderi OL-4</name>
    <dbReference type="NCBI Taxonomy" id="690567"/>
    <lineage>
        <taxon>Bacteria</taxon>
        <taxon>Bacillati</taxon>
        <taxon>Bacillota</taxon>
        <taxon>Clostridia</taxon>
        <taxon>Eubacteriales</taxon>
        <taxon>Syntrophomonadaceae</taxon>
        <taxon>Syntrophomonas</taxon>
    </lineage>
</organism>
<dbReference type="Pfam" id="PF00015">
    <property type="entry name" value="MCPsignal"/>
    <property type="match status" value="1"/>
</dbReference>
<dbReference type="PROSITE" id="PS50111">
    <property type="entry name" value="CHEMOTAXIS_TRANSDUC_2"/>
    <property type="match status" value="1"/>
</dbReference>
<dbReference type="RefSeq" id="WP_046499991.1">
    <property type="nucleotide sequence ID" value="NZ_CGIH01000051.1"/>
</dbReference>
<dbReference type="OrthoDB" id="1660488at2"/>
<dbReference type="SUPFAM" id="SSF111126">
    <property type="entry name" value="Ligand-binding domain in the NO signalling and Golgi transport"/>
    <property type="match status" value="1"/>
</dbReference>
<dbReference type="GO" id="GO:0016020">
    <property type="term" value="C:membrane"/>
    <property type="evidence" value="ECO:0007669"/>
    <property type="project" value="InterPro"/>
</dbReference>
<dbReference type="InterPro" id="IPR038158">
    <property type="entry name" value="H-NOX_domain_sf"/>
</dbReference>
<dbReference type="Gene3D" id="3.90.1520.10">
    <property type="entry name" value="H-NOX domain"/>
    <property type="match status" value="1"/>
</dbReference>
<sequence>MKGTVVDTWFNSIAQFYGREVLNEALQEYGWSPLRIITPAENIPDHEPFKIIEIVAKKVGKSTPEVWKAIGRSNVSSFQQAYPSYFERNNLRDFLLMMDEVHAQLTKKIEGANPPRLIPTRISAKEIEIHYISKRGLFDYFLGLLEGCSEFFNEDLNVEVLDKGTDGDKHFIIVRLTLEKGEDYNRTYKPTTVLSLGLLKTVPLKIATGITLLSLIVFLINEGTNLNSLIYTLCIFVFSYSLSSFFLKPLEGLKEQATNLKDFEFYKATPIITNDNLEDISYQLEVFKENIQKDFLYLKGGTDDLYAFSRKFSQIAEEMSNVSDVIANVVHQVSEGAVYQAVETEKSVSVLVGNIDKLNELAERELESKTSLELAVANIENSFTEVKTVAELLLETKEEFRDVNQQGEDLSKRVENIMEIVTTVEGIADQTNLLALNAAIEAARAGEQGRGFAVVADEIRKLADDVKQAVRTINENLQYFVNQVNSLVSDISKQFVQLENGNKSLETAVADNMHAAQDINNVANTIVNLVEELSDETKHVSEVFQNLHTLAAIAEENSASSQEMSANVAEYSDKIKDLTSYVHQLEQVTGGFKEELRKYSL</sequence>
<dbReference type="Proteomes" id="UP000045545">
    <property type="component" value="Unassembled WGS sequence"/>
</dbReference>
<dbReference type="SMART" id="SM00283">
    <property type="entry name" value="MA"/>
    <property type="match status" value="1"/>
</dbReference>
<dbReference type="PANTHER" id="PTHR32089:SF112">
    <property type="entry name" value="LYSOZYME-LIKE PROTEIN-RELATED"/>
    <property type="match status" value="1"/>
</dbReference>
<evidence type="ECO:0000313" key="6">
    <source>
        <dbReference type="Proteomes" id="UP000045545"/>
    </source>
</evidence>
<dbReference type="Gene3D" id="1.10.287.950">
    <property type="entry name" value="Methyl-accepting chemotaxis protein"/>
    <property type="match status" value="1"/>
</dbReference>
<evidence type="ECO:0000256" key="1">
    <source>
        <dbReference type="ARBA" id="ARBA00023224"/>
    </source>
</evidence>
<dbReference type="GO" id="GO:0004888">
    <property type="term" value="F:transmembrane signaling receptor activity"/>
    <property type="evidence" value="ECO:0007669"/>
    <property type="project" value="InterPro"/>
</dbReference>
<dbReference type="Pfam" id="PF07700">
    <property type="entry name" value="HNOB"/>
    <property type="match status" value="1"/>
</dbReference>
<dbReference type="InterPro" id="IPR024096">
    <property type="entry name" value="NO_sig/Golgi_transp_ligand-bd"/>
</dbReference>
<reference evidence="5 6" key="1">
    <citation type="submission" date="2015-03" db="EMBL/GenBank/DDBJ databases">
        <authorList>
            <person name="Murphy D."/>
        </authorList>
    </citation>
    <scope>NUCLEOTIDE SEQUENCE [LARGE SCALE GENOMIC DNA]</scope>
    <source>
        <strain evidence="5 6">OL-4</strain>
    </source>
</reference>
<protein>
    <submittedName>
        <fullName evidence="5">Chemotaxis methyl-accepting receptor</fullName>
    </submittedName>
</protein>
<dbReference type="GO" id="GO:0006935">
    <property type="term" value="P:chemotaxis"/>
    <property type="evidence" value="ECO:0007669"/>
    <property type="project" value="InterPro"/>
</dbReference>
<dbReference type="EMBL" id="CGIH01000051">
    <property type="protein sequence ID" value="CFY08896.1"/>
    <property type="molecule type" value="Genomic_DNA"/>
</dbReference>
<evidence type="ECO:0000256" key="2">
    <source>
        <dbReference type="ARBA" id="ARBA00029447"/>
    </source>
</evidence>
<evidence type="ECO:0000313" key="5">
    <source>
        <dbReference type="EMBL" id="CFY08896.1"/>
    </source>
</evidence>
<evidence type="ECO:0000256" key="3">
    <source>
        <dbReference type="PROSITE-ProRule" id="PRU00284"/>
    </source>
</evidence>
<keyword evidence="6" id="KW-1185">Reference proteome</keyword>
<dbReference type="SUPFAM" id="SSF58104">
    <property type="entry name" value="Methyl-accepting chemotaxis protein (MCP) signaling domain"/>
    <property type="match status" value="1"/>
</dbReference>
<dbReference type="GO" id="GO:0020037">
    <property type="term" value="F:heme binding"/>
    <property type="evidence" value="ECO:0007669"/>
    <property type="project" value="InterPro"/>
</dbReference>
<keyword evidence="1 3" id="KW-0807">Transducer</keyword>
<dbReference type="GO" id="GO:0007165">
    <property type="term" value="P:signal transduction"/>
    <property type="evidence" value="ECO:0007669"/>
    <property type="project" value="UniProtKB-KW"/>
</dbReference>
<dbReference type="InterPro" id="IPR011644">
    <property type="entry name" value="Heme_NO-bd"/>
</dbReference>
<keyword evidence="5" id="KW-0675">Receptor</keyword>
<dbReference type="InterPro" id="IPR004089">
    <property type="entry name" value="MCPsignal_dom"/>
</dbReference>
<name>A0A0E4GFF6_9FIRM</name>
<comment type="similarity">
    <text evidence="2">Belongs to the methyl-accepting chemotaxis (MCP) protein family.</text>
</comment>